<organism evidence="2 3">
    <name type="scientific">Brevibacterium otitidis</name>
    <dbReference type="NCBI Taxonomy" id="53364"/>
    <lineage>
        <taxon>Bacteria</taxon>
        <taxon>Bacillati</taxon>
        <taxon>Actinomycetota</taxon>
        <taxon>Actinomycetes</taxon>
        <taxon>Micrococcales</taxon>
        <taxon>Brevibacteriaceae</taxon>
        <taxon>Brevibacterium</taxon>
    </lineage>
</organism>
<dbReference type="EMBL" id="JBHMAU010000023">
    <property type="protein sequence ID" value="MFB9775317.1"/>
    <property type="molecule type" value="Genomic_DNA"/>
</dbReference>
<dbReference type="InterPro" id="IPR034904">
    <property type="entry name" value="FSCA_dom_sf"/>
</dbReference>
<dbReference type="NCBIfam" id="TIGR02159">
    <property type="entry name" value="PA_CoA_Oxy4"/>
    <property type="match status" value="1"/>
</dbReference>
<dbReference type="RefSeq" id="WP_376838342.1">
    <property type="nucleotide sequence ID" value="NZ_JBHMAU010000023.1"/>
</dbReference>
<accession>A0ABV5WYP6</accession>
<comment type="caution">
    <text evidence="2">The sequence shown here is derived from an EMBL/GenBank/DDBJ whole genome shotgun (WGS) entry which is preliminary data.</text>
</comment>
<dbReference type="Proteomes" id="UP001589707">
    <property type="component" value="Unassembled WGS sequence"/>
</dbReference>
<name>A0ABV5WYP6_9MICO</name>
<proteinExistence type="predicted"/>
<evidence type="ECO:0000313" key="3">
    <source>
        <dbReference type="Proteomes" id="UP001589707"/>
    </source>
</evidence>
<evidence type="ECO:0000313" key="2">
    <source>
        <dbReference type="EMBL" id="MFB9775317.1"/>
    </source>
</evidence>
<reference evidence="2 3" key="1">
    <citation type="submission" date="2024-09" db="EMBL/GenBank/DDBJ databases">
        <authorList>
            <person name="Sun Q."/>
            <person name="Mori K."/>
        </authorList>
    </citation>
    <scope>NUCLEOTIDE SEQUENCE [LARGE SCALE GENOMIC DNA]</scope>
    <source>
        <strain evidence="2 3">JCM 11683</strain>
    </source>
</reference>
<protein>
    <submittedName>
        <fullName evidence="2">1,2-phenylacetyl-CoA epoxidase subunit PaaD</fullName>
    </submittedName>
</protein>
<sequence>MTAETPAPPMEPAEIAEAIVRAVRGVCDPEIPVLTIEDLGILRAVEVVPAAEVAETAEASVPGVDDGLHAHVVITPTYSGCPAMETIRADVQRAGRDAGADSVDVELVFSPAWTTDWMSEEGKAKLSEYGIAPPTGRAAAGPVGLSLAVKCPLCHSLNTAELSRFGSTSCKALYRCNDCLEPFDYFKVH</sequence>
<dbReference type="PANTHER" id="PTHR42831:SF3">
    <property type="entry name" value="1,2-PHENYLACETYL-COA EPOXIDASE, SUBUNIT D-RELATED"/>
    <property type="match status" value="1"/>
</dbReference>
<feature type="domain" description="PaaD zinc beta ribbon" evidence="1">
    <location>
        <begin position="145"/>
        <end position="187"/>
    </location>
</feature>
<dbReference type="InterPro" id="IPR056572">
    <property type="entry name" value="Zn_ribbon_PaaD"/>
</dbReference>
<evidence type="ECO:0000259" key="1">
    <source>
        <dbReference type="Pfam" id="PF23451"/>
    </source>
</evidence>
<keyword evidence="3" id="KW-1185">Reference proteome</keyword>
<dbReference type="InterPro" id="IPR011883">
    <property type="entry name" value="PaaD-like"/>
</dbReference>
<dbReference type="SUPFAM" id="SSF117916">
    <property type="entry name" value="Fe-S cluster assembly (FSCA) domain-like"/>
    <property type="match status" value="1"/>
</dbReference>
<dbReference type="Gene3D" id="3.30.300.130">
    <property type="entry name" value="Fe-S cluster assembly (FSCA)"/>
    <property type="match status" value="1"/>
</dbReference>
<dbReference type="Pfam" id="PF23451">
    <property type="entry name" value="Zn_ribbon_PaaD"/>
    <property type="match status" value="1"/>
</dbReference>
<dbReference type="PANTHER" id="PTHR42831">
    <property type="entry name" value="FE-S PROTEIN MATURATION AUXILIARY FACTOR YITW"/>
    <property type="match status" value="1"/>
</dbReference>
<dbReference type="InterPro" id="IPR052339">
    <property type="entry name" value="Fe-S_Maturation_MIP18"/>
</dbReference>
<gene>
    <name evidence="2" type="primary">paaD</name>
    <name evidence="2" type="ORF">ACFFN1_02645</name>
</gene>